<protein>
    <submittedName>
        <fullName evidence="2">8062_t:CDS:1</fullName>
    </submittedName>
</protein>
<dbReference type="Proteomes" id="UP000789572">
    <property type="component" value="Unassembled WGS sequence"/>
</dbReference>
<dbReference type="AlphaFoldDB" id="A0A9N9GD76"/>
<gene>
    <name evidence="2" type="ORF">POCULU_LOCUS7361</name>
</gene>
<accession>A0A9N9GD76</accession>
<keyword evidence="1" id="KW-0175">Coiled coil</keyword>
<proteinExistence type="predicted"/>
<evidence type="ECO:0000256" key="1">
    <source>
        <dbReference type="SAM" id="Coils"/>
    </source>
</evidence>
<dbReference type="OrthoDB" id="2423892at2759"/>
<keyword evidence="3" id="KW-1185">Reference proteome</keyword>
<reference evidence="2" key="1">
    <citation type="submission" date="2021-06" db="EMBL/GenBank/DDBJ databases">
        <authorList>
            <person name="Kallberg Y."/>
            <person name="Tangrot J."/>
            <person name="Rosling A."/>
        </authorList>
    </citation>
    <scope>NUCLEOTIDE SEQUENCE</scope>
    <source>
        <strain evidence="2">IA702</strain>
    </source>
</reference>
<feature type="coiled-coil region" evidence="1">
    <location>
        <begin position="21"/>
        <end position="97"/>
    </location>
</feature>
<comment type="caution">
    <text evidence="2">The sequence shown here is derived from an EMBL/GenBank/DDBJ whole genome shotgun (WGS) entry which is preliminary data.</text>
</comment>
<sequence>MQSKDDEFSTQASDSSLRELNSRLVTEIDKLRREKDLLISKNTELLARIVELEQTIKEDAENTKLRDAKLNTRIFELERSAKENEELRNRVVKLEQNQCIDTNTNSLDYETNSNNTSKQIILCNEESNTSSHEVTASGNSDIYQDSVTSPAETISFDSQSDLRHVEEKVEMNFWIQSIEKRLEKR</sequence>
<organism evidence="2 3">
    <name type="scientific">Paraglomus occultum</name>
    <dbReference type="NCBI Taxonomy" id="144539"/>
    <lineage>
        <taxon>Eukaryota</taxon>
        <taxon>Fungi</taxon>
        <taxon>Fungi incertae sedis</taxon>
        <taxon>Mucoromycota</taxon>
        <taxon>Glomeromycotina</taxon>
        <taxon>Glomeromycetes</taxon>
        <taxon>Paraglomerales</taxon>
        <taxon>Paraglomeraceae</taxon>
        <taxon>Paraglomus</taxon>
    </lineage>
</organism>
<evidence type="ECO:0000313" key="3">
    <source>
        <dbReference type="Proteomes" id="UP000789572"/>
    </source>
</evidence>
<evidence type="ECO:0000313" key="2">
    <source>
        <dbReference type="EMBL" id="CAG8598901.1"/>
    </source>
</evidence>
<name>A0A9N9GD76_9GLOM</name>
<dbReference type="EMBL" id="CAJVPJ010001642">
    <property type="protein sequence ID" value="CAG8598901.1"/>
    <property type="molecule type" value="Genomic_DNA"/>
</dbReference>